<dbReference type="KEGG" id="nvi:116416241"/>
<keyword evidence="2" id="KW-1185">Reference proteome</keyword>
<dbReference type="EnsemblMetazoa" id="XM_031923931">
    <property type="protein sequence ID" value="XP_031779791"/>
    <property type="gene ID" value="LOC116416241"/>
</dbReference>
<accession>A0A7M7Q281</accession>
<evidence type="ECO:0000313" key="2">
    <source>
        <dbReference type="Proteomes" id="UP000002358"/>
    </source>
</evidence>
<organism evidence="1 2">
    <name type="scientific">Nasonia vitripennis</name>
    <name type="common">Parasitic wasp</name>
    <dbReference type="NCBI Taxonomy" id="7425"/>
    <lineage>
        <taxon>Eukaryota</taxon>
        <taxon>Metazoa</taxon>
        <taxon>Ecdysozoa</taxon>
        <taxon>Arthropoda</taxon>
        <taxon>Hexapoda</taxon>
        <taxon>Insecta</taxon>
        <taxon>Pterygota</taxon>
        <taxon>Neoptera</taxon>
        <taxon>Endopterygota</taxon>
        <taxon>Hymenoptera</taxon>
        <taxon>Apocrita</taxon>
        <taxon>Proctotrupomorpha</taxon>
        <taxon>Chalcidoidea</taxon>
        <taxon>Pteromalidae</taxon>
        <taxon>Pteromalinae</taxon>
        <taxon>Nasonia</taxon>
    </lineage>
</organism>
<name>A0A7M7Q281_NASVI</name>
<dbReference type="AlphaFoldDB" id="A0A7M7Q281"/>
<dbReference type="SMR" id="A0A7M7Q281"/>
<protein>
    <submittedName>
        <fullName evidence="1">Uncharacterized protein</fullName>
    </submittedName>
</protein>
<evidence type="ECO:0000313" key="1">
    <source>
        <dbReference type="EnsemblMetazoa" id="XP_031779791"/>
    </source>
</evidence>
<proteinExistence type="predicted"/>
<dbReference type="GeneID" id="116416241"/>
<dbReference type="Proteomes" id="UP000002358">
    <property type="component" value="Unassembled WGS sequence"/>
</dbReference>
<dbReference type="RefSeq" id="XP_031779791.1">
    <property type="nucleotide sequence ID" value="XM_031923931.1"/>
</dbReference>
<sequence>MGVAVTAELGFTHIKAPSISVNAANVCFPRFEDHHTDDTRSTVRPTNSQLLYLIEKMQKHYLSKTNDLHEDSELIIFMTPSLNEKGNAKDSAGWARPWQHLMTTAKKHHATLSTEERLHLMDYQAKALSLYSTYKHQLEKRQDNNENTSNITKETLEESKKQIKVEQSTSLQSSEAALISDSQFQEEYKNLSADEYFSEEEKDPGKWDYSTFLFLHIFFPQHLRE</sequence>
<dbReference type="InParanoid" id="A0A7M7Q281"/>
<reference evidence="1" key="1">
    <citation type="submission" date="2021-01" db="UniProtKB">
        <authorList>
            <consortium name="EnsemblMetazoa"/>
        </authorList>
    </citation>
    <scope>IDENTIFICATION</scope>
</reference>